<keyword evidence="1" id="KW-0479">Metal-binding</keyword>
<dbReference type="InterPro" id="IPR001841">
    <property type="entry name" value="Znf_RING"/>
</dbReference>
<dbReference type="SUPFAM" id="SSF57850">
    <property type="entry name" value="RING/U-box"/>
    <property type="match status" value="1"/>
</dbReference>
<keyword evidence="1" id="KW-0863">Zinc-finger</keyword>
<sequence length="453" mass="49748">MDGVRCSLCSRTFARNDLRYTPVGGGVRNHGSDYLCRQCWQVISAQPWPEQAESSAIYTNGSAMHQQQHHSGSPPSPEGSGRPPLDRRQQHMVMMQQQMAAQHGSPASMDLLQRSTSAPTSAPMSGLTAQQAVLYTQQQQMQQQQQQHQLGSFGMGHANALAGRRSMSFHDIQQQQQQAAAAMAMPIGGAGHQRRPWQPASLPEQVALLASSDDPRWGNLATSASGSDNRRSRARGISGMHQGLGASAPVRAGGLSGSMPHFKMEEMGGMLDEASLELFESQSHLLDPDSLAALQKQRQLLDWRHGSAGDEAGTLAAAASMERQDSAGSGNEPLEVSNVKRQLKAAIQDRDGHSQRSNELTQQLQDKKRQLFSAIQEREGLRQQVRTLEGKCREFQEALQCKICRVVQRNCVVLPCLHFLYCDVCFQKHCNSSPHCPACNCTVTGYHALRLHR</sequence>
<reference evidence="5" key="2">
    <citation type="submission" date="2020-11" db="EMBL/GenBank/DDBJ databases">
        <authorList>
            <person name="Cecchin M."/>
            <person name="Marcolungo L."/>
            <person name="Rossato M."/>
            <person name="Girolomoni L."/>
            <person name="Cosentino E."/>
            <person name="Cuine S."/>
            <person name="Li-Beisson Y."/>
            <person name="Delledonne M."/>
            <person name="Ballottari M."/>
        </authorList>
    </citation>
    <scope>NUCLEOTIDE SEQUENCE</scope>
    <source>
        <strain evidence="5">211/11P</strain>
        <tissue evidence="5">Whole cell</tissue>
    </source>
</reference>
<keyword evidence="2" id="KW-0175">Coiled coil</keyword>
<dbReference type="InterPro" id="IPR013083">
    <property type="entry name" value="Znf_RING/FYVE/PHD"/>
</dbReference>
<protein>
    <recommendedName>
        <fullName evidence="4">RING-type domain-containing protein</fullName>
    </recommendedName>
</protein>
<reference evidence="5" key="1">
    <citation type="journal article" date="2019" name="Plant J.">
        <title>Chlorella vulgaris genome assembly and annotation reveals the molecular basis for metabolic acclimation to high light conditions.</title>
        <authorList>
            <person name="Cecchin M."/>
            <person name="Marcolungo L."/>
            <person name="Rossato M."/>
            <person name="Girolomoni L."/>
            <person name="Cosentino E."/>
            <person name="Cuine S."/>
            <person name="Li-Beisson Y."/>
            <person name="Delledonne M."/>
            <person name="Ballottari M."/>
        </authorList>
    </citation>
    <scope>NUCLEOTIDE SEQUENCE</scope>
    <source>
        <strain evidence="5">211/11P</strain>
    </source>
</reference>
<evidence type="ECO:0000313" key="5">
    <source>
        <dbReference type="EMBL" id="KAI3428254.1"/>
    </source>
</evidence>
<dbReference type="Gene3D" id="3.30.40.10">
    <property type="entry name" value="Zinc/RING finger domain, C3HC4 (zinc finger)"/>
    <property type="match status" value="1"/>
</dbReference>
<dbReference type="GO" id="GO:0008270">
    <property type="term" value="F:zinc ion binding"/>
    <property type="evidence" value="ECO:0007669"/>
    <property type="project" value="UniProtKB-KW"/>
</dbReference>
<feature type="region of interest" description="Disordered" evidence="3">
    <location>
        <begin position="62"/>
        <end position="86"/>
    </location>
</feature>
<organism evidence="5 6">
    <name type="scientific">Chlorella vulgaris</name>
    <name type="common">Green alga</name>
    <dbReference type="NCBI Taxonomy" id="3077"/>
    <lineage>
        <taxon>Eukaryota</taxon>
        <taxon>Viridiplantae</taxon>
        <taxon>Chlorophyta</taxon>
        <taxon>core chlorophytes</taxon>
        <taxon>Trebouxiophyceae</taxon>
        <taxon>Chlorellales</taxon>
        <taxon>Chlorellaceae</taxon>
        <taxon>Chlorella clade</taxon>
        <taxon>Chlorella</taxon>
    </lineage>
</organism>
<gene>
    <name evidence="5" type="ORF">D9Q98_006633</name>
</gene>
<evidence type="ECO:0000256" key="2">
    <source>
        <dbReference type="SAM" id="Coils"/>
    </source>
</evidence>
<feature type="domain" description="RING-type" evidence="4">
    <location>
        <begin position="401"/>
        <end position="440"/>
    </location>
</feature>
<dbReference type="AlphaFoldDB" id="A0A9D4TKT8"/>
<evidence type="ECO:0000313" key="6">
    <source>
        <dbReference type="Proteomes" id="UP001055712"/>
    </source>
</evidence>
<dbReference type="EMBL" id="SIDB01000009">
    <property type="protein sequence ID" value="KAI3428254.1"/>
    <property type="molecule type" value="Genomic_DNA"/>
</dbReference>
<evidence type="ECO:0000256" key="3">
    <source>
        <dbReference type="SAM" id="MobiDB-lite"/>
    </source>
</evidence>
<accession>A0A9D4TKT8</accession>
<feature type="compositionally biased region" description="Low complexity" evidence="3">
    <location>
        <begin position="65"/>
        <end position="81"/>
    </location>
</feature>
<dbReference type="Proteomes" id="UP001055712">
    <property type="component" value="Unassembled WGS sequence"/>
</dbReference>
<evidence type="ECO:0000259" key="4">
    <source>
        <dbReference type="PROSITE" id="PS50089"/>
    </source>
</evidence>
<name>A0A9D4TKT8_CHLVU</name>
<dbReference type="PROSITE" id="PS50089">
    <property type="entry name" value="ZF_RING_2"/>
    <property type="match status" value="1"/>
</dbReference>
<comment type="caution">
    <text evidence="5">The sequence shown here is derived from an EMBL/GenBank/DDBJ whole genome shotgun (WGS) entry which is preliminary data.</text>
</comment>
<evidence type="ECO:0000256" key="1">
    <source>
        <dbReference type="PROSITE-ProRule" id="PRU00175"/>
    </source>
</evidence>
<feature type="coiled-coil region" evidence="2">
    <location>
        <begin position="350"/>
        <end position="398"/>
    </location>
</feature>
<dbReference type="OrthoDB" id="510491at2759"/>
<keyword evidence="6" id="KW-1185">Reference proteome</keyword>
<proteinExistence type="predicted"/>
<keyword evidence="1" id="KW-0862">Zinc</keyword>